<name>A0A0F5I1K4_BACTR</name>
<protein>
    <recommendedName>
        <fullName evidence="3">YueH family protein</fullName>
    </recommendedName>
</protein>
<evidence type="ECO:0000313" key="2">
    <source>
        <dbReference type="Proteomes" id="UP000031563"/>
    </source>
</evidence>
<evidence type="ECO:0008006" key="3">
    <source>
        <dbReference type="Google" id="ProtNLM"/>
    </source>
</evidence>
<dbReference type="InterPro" id="IPR020260">
    <property type="entry name" value="Uncharacterised_YueH"/>
</dbReference>
<dbReference type="OrthoDB" id="2390431at2"/>
<comment type="caution">
    <text evidence="1">The sequence shown here is derived from an EMBL/GenBank/DDBJ whole genome shotgun (WGS) entry which is preliminary data.</text>
</comment>
<keyword evidence="2" id="KW-1185">Reference proteome</keyword>
<proteinExistence type="predicted"/>
<sequence>MKIRKTFIQSEEVKVFIYENKKEESFVVAVPFAEWSAFFTYEEAGEELLERLHLSLSRTKLDEETAKALAHRIYQWTREM</sequence>
<accession>A0A0F5I1K4</accession>
<dbReference type="AlphaFoldDB" id="A0A0F5I1K4"/>
<accession>A0A0F5IBR0</accession>
<reference evidence="1" key="1">
    <citation type="submission" date="2015-02" db="EMBL/GenBank/DDBJ databases">
        <title>Genome Assembly of Bacillaceae bacterium MTCC 8252.</title>
        <authorList>
            <person name="Verma A."/>
            <person name="Khatri I."/>
            <person name="Mual P."/>
            <person name="Subramanian S."/>
            <person name="Krishnamurthi S."/>
        </authorList>
    </citation>
    <scope>NUCLEOTIDE SEQUENCE [LARGE SCALE GENOMIC DNA]</scope>
    <source>
        <strain evidence="1">MTCC 8252</strain>
    </source>
</reference>
<dbReference type="RefSeq" id="WP_039231734.1">
    <property type="nucleotide sequence ID" value="NZ_JWIQ02000026.1"/>
</dbReference>
<evidence type="ECO:0000313" key="1">
    <source>
        <dbReference type="EMBL" id="KKB42770.1"/>
    </source>
</evidence>
<dbReference type="EMBL" id="JWIR02000008">
    <property type="protein sequence ID" value="KKB42770.1"/>
    <property type="molecule type" value="Genomic_DNA"/>
</dbReference>
<dbReference type="Proteomes" id="UP000031563">
    <property type="component" value="Unassembled WGS sequence"/>
</dbReference>
<dbReference type="STRING" id="1221996.QY95_03791"/>
<gene>
    <name evidence="1" type="ORF">QY95_03791</name>
</gene>
<dbReference type="Pfam" id="PF14166">
    <property type="entry name" value="YueH"/>
    <property type="match status" value="1"/>
</dbReference>
<organism evidence="1 2">
    <name type="scientific">Bacillus thermotolerans</name>
    <name type="common">Quasibacillus thermotolerans</name>
    <dbReference type="NCBI Taxonomy" id="1221996"/>
    <lineage>
        <taxon>Bacteria</taxon>
        <taxon>Bacillati</taxon>
        <taxon>Bacillota</taxon>
        <taxon>Bacilli</taxon>
        <taxon>Bacillales</taxon>
        <taxon>Bacillaceae</taxon>
        <taxon>Bacillus</taxon>
    </lineage>
</organism>